<comment type="caution">
    <text evidence="2">The sequence shown here is derived from an EMBL/GenBank/DDBJ whole genome shotgun (WGS) entry which is preliminary data.</text>
</comment>
<name>A0A132AC37_SARSC</name>
<evidence type="ECO:0000313" key="2">
    <source>
        <dbReference type="EMBL" id="KPM08556.1"/>
    </source>
</evidence>
<dbReference type="AlphaFoldDB" id="A0A132AC37"/>
<dbReference type="EMBL" id="JXLN01012503">
    <property type="protein sequence ID" value="KPM08556.1"/>
    <property type="molecule type" value="Genomic_DNA"/>
</dbReference>
<organism evidence="2 3">
    <name type="scientific">Sarcoptes scabiei</name>
    <name type="common">Itch mite</name>
    <name type="synonym">Acarus scabiei</name>
    <dbReference type="NCBI Taxonomy" id="52283"/>
    <lineage>
        <taxon>Eukaryota</taxon>
        <taxon>Metazoa</taxon>
        <taxon>Ecdysozoa</taxon>
        <taxon>Arthropoda</taxon>
        <taxon>Chelicerata</taxon>
        <taxon>Arachnida</taxon>
        <taxon>Acari</taxon>
        <taxon>Acariformes</taxon>
        <taxon>Sarcoptiformes</taxon>
        <taxon>Astigmata</taxon>
        <taxon>Psoroptidia</taxon>
        <taxon>Sarcoptoidea</taxon>
        <taxon>Sarcoptidae</taxon>
        <taxon>Sarcoptinae</taxon>
        <taxon>Sarcoptes</taxon>
    </lineage>
</organism>
<evidence type="ECO:0000313" key="3">
    <source>
        <dbReference type="Proteomes" id="UP000616769"/>
    </source>
</evidence>
<feature type="region of interest" description="Disordered" evidence="1">
    <location>
        <begin position="1"/>
        <end position="23"/>
    </location>
</feature>
<sequence>MKHFNADIDEDNDSDDENHNSSNEFDRYQTIKFWPSNILYTTQEQNENNDFRETLETKNFNHYSEYYSNNLIDNIIKINSDRIDSLVYENDSIYLDFKDNKRCQLFTGFVQESPNDSHASITICSDGTLIVGKDSRLPV</sequence>
<evidence type="ECO:0000256" key="1">
    <source>
        <dbReference type="SAM" id="MobiDB-lite"/>
    </source>
</evidence>
<reference evidence="2 3" key="1">
    <citation type="journal article" date="2015" name="Parasit. Vectors">
        <title>Draft genome of the scabies mite.</title>
        <authorList>
            <person name="Rider S.D.Jr."/>
            <person name="Morgan M.S."/>
            <person name="Arlian L.G."/>
        </authorList>
    </citation>
    <scope>NUCLEOTIDE SEQUENCE [LARGE SCALE GENOMIC DNA]</scope>
    <source>
        <strain evidence="2">Arlian Lab</strain>
    </source>
</reference>
<proteinExistence type="predicted"/>
<dbReference type="Proteomes" id="UP000616769">
    <property type="component" value="Unassembled WGS sequence"/>
</dbReference>
<accession>A0A132AC37</accession>
<dbReference type="OrthoDB" id="412680at2759"/>
<dbReference type="VEuPathDB" id="VectorBase:SSCA003126"/>
<feature type="compositionally biased region" description="Acidic residues" evidence="1">
    <location>
        <begin position="7"/>
        <end position="16"/>
    </location>
</feature>
<protein>
    <submittedName>
        <fullName evidence="2">Uncharacterized protein</fullName>
    </submittedName>
</protein>
<gene>
    <name evidence="2" type="ORF">QR98_0070780</name>
</gene>